<evidence type="ECO:0000313" key="6">
    <source>
        <dbReference type="EMBL" id="KAB2622220.1"/>
    </source>
</evidence>
<evidence type="ECO:0000256" key="4">
    <source>
        <dbReference type="SAM" id="MobiDB-lite"/>
    </source>
</evidence>
<keyword evidence="7" id="KW-1185">Reference proteome</keyword>
<organism evidence="6 7">
    <name type="scientific">Pyrus ussuriensis x Pyrus communis</name>
    <dbReference type="NCBI Taxonomy" id="2448454"/>
    <lineage>
        <taxon>Eukaryota</taxon>
        <taxon>Viridiplantae</taxon>
        <taxon>Streptophyta</taxon>
        <taxon>Embryophyta</taxon>
        <taxon>Tracheophyta</taxon>
        <taxon>Spermatophyta</taxon>
        <taxon>Magnoliopsida</taxon>
        <taxon>eudicotyledons</taxon>
        <taxon>Gunneridae</taxon>
        <taxon>Pentapetalae</taxon>
        <taxon>rosids</taxon>
        <taxon>fabids</taxon>
        <taxon>Rosales</taxon>
        <taxon>Rosaceae</taxon>
        <taxon>Amygdaloideae</taxon>
        <taxon>Maleae</taxon>
        <taxon>Pyrus</taxon>
    </lineage>
</organism>
<dbReference type="PROSITE" id="PS51257">
    <property type="entry name" value="PROKAR_LIPOPROTEIN"/>
    <property type="match status" value="1"/>
</dbReference>
<evidence type="ECO:0000256" key="5">
    <source>
        <dbReference type="SAM" id="SignalP"/>
    </source>
</evidence>
<keyword evidence="2" id="KW-0964">Secreted</keyword>
<evidence type="ECO:0000256" key="2">
    <source>
        <dbReference type="ARBA" id="ARBA00022525"/>
    </source>
</evidence>
<dbReference type="PANTHER" id="PTHR33599">
    <property type="entry name" value="PROTEIN IDA-LIKE 5"/>
    <property type="match status" value="1"/>
</dbReference>
<feature type="region of interest" description="Disordered" evidence="4">
    <location>
        <begin position="99"/>
        <end position="130"/>
    </location>
</feature>
<evidence type="ECO:0000256" key="1">
    <source>
        <dbReference type="ARBA" id="ARBA00004239"/>
    </source>
</evidence>
<evidence type="ECO:0000313" key="7">
    <source>
        <dbReference type="Proteomes" id="UP000327157"/>
    </source>
</evidence>
<feature type="compositionally biased region" description="Polar residues" evidence="4">
    <location>
        <begin position="109"/>
        <end position="120"/>
    </location>
</feature>
<dbReference type="InterPro" id="IPR039639">
    <property type="entry name" value="IDA-like"/>
</dbReference>
<proteinExistence type="predicted"/>
<dbReference type="GO" id="GO:0010227">
    <property type="term" value="P:floral organ abscission"/>
    <property type="evidence" value="ECO:0007669"/>
    <property type="project" value="InterPro"/>
</dbReference>
<feature type="chain" id="PRO_5024337224" evidence="5">
    <location>
        <begin position="28"/>
        <end position="130"/>
    </location>
</feature>
<dbReference type="PANTHER" id="PTHR33599:SF13">
    <property type="entry name" value="FORMIN-LIKE PROTEIN 20"/>
    <property type="match status" value="1"/>
</dbReference>
<evidence type="ECO:0000256" key="3">
    <source>
        <dbReference type="ARBA" id="ARBA00022729"/>
    </source>
</evidence>
<name>A0A5N5H9W4_9ROSA</name>
<dbReference type="GO" id="GO:0005576">
    <property type="term" value="C:extracellular region"/>
    <property type="evidence" value="ECO:0007669"/>
    <property type="project" value="UniProtKB-SubCell"/>
</dbReference>
<reference evidence="7" key="2">
    <citation type="submission" date="2019-10" db="EMBL/GenBank/DDBJ databases">
        <title>A de novo genome assembly of a pear dwarfing rootstock.</title>
        <authorList>
            <person name="Wang F."/>
            <person name="Wang J."/>
            <person name="Li S."/>
            <person name="Zhang Y."/>
            <person name="Fang M."/>
            <person name="Ma L."/>
            <person name="Zhao Y."/>
            <person name="Jiang S."/>
        </authorList>
    </citation>
    <scope>NUCLEOTIDE SEQUENCE [LARGE SCALE GENOMIC DNA]</scope>
</reference>
<comment type="caution">
    <text evidence="6">The sequence shown here is derived from an EMBL/GenBank/DDBJ whole genome shotgun (WGS) entry which is preliminary data.</text>
</comment>
<dbReference type="AlphaFoldDB" id="A0A5N5H9W4"/>
<dbReference type="Proteomes" id="UP000327157">
    <property type="component" value="Chromosome 4"/>
</dbReference>
<reference evidence="6 7" key="3">
    <citation type="submission" date="2019-11" db="EMBL/GenBank/DDBJ databases">
        <title>A de novo genome assembly of a pear dwarfing rootstock.</title>
        <authorList>
            <person name="Wang F."/>
            <person name="Wang J."/>
            <person name="Li S."/>
            <person name="Zhang Y."/>
            <person name="Fang M."/>
            <person name="Ma L."/>
            <person name="Zhao Y."/>
            <person name="Jiang S."/>
        </authorList>
    </citation>
    <scope>NUCLEOTIDE SEQUENCE [LARGE SCALE GENOMIC DNA]</scope>
    <source>
        <strain evidence="6">S2</strain>
        <tissue evidence="6">Leaf</tissue>
    </source>
</reference>
<keyword evidence="3 5" id="KW-0732">Signal</keyword>
<accession>A0A5N5H9W4</accession>
<comment type="subcellular location">
    <subcellularLocation>
        <location evidence="1">Secreted</location>
        <location evidence="1">Extracellular space</location>
    </subcellularLocation>
</comment>
<dbReference type="OrthoDB" id="1436365at2759"/>
<protein>
    <submittedName>
        <fullName evidence="6">Formin-like protein 5</fullName>
    </submittedName>
</protein>
<sequence length="130" mass="14426">MNSRAMAYQKFSLAAFVVLLLLGFASCSTFTYKPLNFRKLAEGYYPTREIDFRILPKGTLIPPSGPSDRTSCNEDNNFCEPPPPALLLERKINFGTLPKGTLIPPSGPSRRTSCNENNNFCAPPPPAWRS</sequence>
<reference evidence="6 7" key="1">
    <citation type="submission" date="2019-09" db="EMBL/GenBank/DDBJ databases">
        <authorList>
            <person name="Ou C."/>
        </authorList>
    </citation>
    <scope>NUCLEOTIDE SEQUENCE [LARGE SCALE GENOMIC DNA]</scope>
    <source>
        <strain evidence="6">S2</strain>
        <tissue evidence="6">Leaf</tissue>
    </source>
</reference>
<feature type="signal peptide" evidence="5">
    <location>
        <begin position="1"/>
        <end position="27"/>
    </location>
</feature>
<gene>
    <name evidence="6" type="ORF">D8674_024402</name>
</gene>
<dbReference type="EMBL" id="SMOL01000231">
    <property type="protein sequence ID" value="KAB2622220.1"/>
    <property type="molecule type" value="Genomic_DNA"/>
</dbReference>